<keyword evidence="1" id="KW-0472">Membrane</keyword>
<feature type="transmembrane region" description="Helical" evidence="1">
    <location>
        <begin position="12"/>
        <end position="31"/>
    </location>
</feature>
<dbReference type="Proteomes" id="UP001176941">
    <property type="component" value="Chromosome 12"/>
</dbReference>
<protein>
    <submittedName>
        <fullName evidence="2">Uncharacterized protein</fullName>
    </submittedName>
</protein>
<keyword evidence="3" id="KW-1185">Reference proteome</keyword>
<reference evidence="2" key="1">
    <citation type="submission" date="2023-04" db="EMBL/GenBank/DDBJ databases">
        <authorList>
            <consortium name="ELIXIR-Norway"/>
        </authorList>
    </citation>
    <scope>NUCLEOTIDE SEQUENCE [LARGE SCALE GENOMIC DNA]</scope>
</reference>
<name>A0ABN8Y0Q6_RANTA</name>
<dbReference type="EMBL" id="OX459948">
    <property type="protein sequence ID" value="CAI9155190.1"/>
    <property type="molecule type" value="Genomic_DNA"/>
</dbReference>
<evidence type="ECO:0000313" key="2">
    <source>
        <dbReference type="EMBL" id="CAI9155190.1"/>
    </source>
</evidence>
<keyword evidence="1" id="KW-1133">Transmembrane helix</keyword>
<proteinExistence type="predicted"/>
<evidence type="ECO:0000313" key="3">
    <source>
        <dbReference type="Proteomes" id="UP001176941"/>
    </source>
</evidence>
<evidence type="ECO:0000256" key="1">
    <source>
        <dbReference type="SAM" id="Phobius"/>
    </source>
</evidence>
<sequence length="112" mass="11507">MEQAKQPLGLGVPWSGVLAAVVVGSLTEVLLGSPVAKAARAPSTRPHAHSGACRMAGVAGPPSLILAASSVFAELVSPSVLSAQFFSFVVPPCYCRFLIGLFSPPKAIFICE</sequence>
<organism evidence="2 3">
    <name type="scientific">Rangifer tarandus platyrhynchus</name>
    <name type="common">Svalbard reindeer</name>
    <dbReference type="NCBI Taxonomy" id="3082113"/>
    <lineage>
        <taxon>Eukaryota</taxon>
        <taxon>Metazoa</taxon>
        <taxon>Chordata</taxon>
        <taxon>Craniata</taxon>
        <taxon>Vertebrata</taxon>
        <taxon>Euteleostomi</taxon>
        <taxon>Mammalia</taxon>
        <taxon>Eutheria</taxon>
        <taxon>Laurasiatheria</taxon>
        <taxon>Artiodactyla</taxon>
        <taxon>Ruminantia</taxon>
        <taxon>Pecora</taxon>
        <taxon>Cervidae</taxon>
        <taxon>Odocoileinae</taxon>
        <taxon>Rangifer</taxon>
    </lineage>
</organism>
<accession>A0ABN8Y0Q6</accession>
<keyword evidence="1" id="KW-0812">Transmembrane</keyword>
<gene>
    <name evidence="2" type="ORF">MRATA1EN1_LOCUS4152</name>
</gene>